<name>A0A166MN46_COLIC</name>
<dbReference type="GO" id="GO:0005737">
    <property type="term" value="C:cytoplasm"/>
    <property type="evidence" value="ECO:0007669"/>
    <property type="project" value="TreeGrafter"/>
</dbReference>
<keyword evidence="2" id="KW-0378">Hydrolase</keyword>
<dbReference type="PANTHER" id="PTHR48070:SF3">
    <property type="entry name" value="ESTERASE DBAE-RELATED"/>
    <property type="match status" value="1"/>
</dbReference>
<dbReference type="Proteomes" id="UP000076584">
    <property type="component" value="Unassembled WGS sequence"/>
</dbReference>
<dbReference type="Pfam" id="PF03959">
    <property type="entry name" value="FSH1"/>
    <property type="match status" value="1"/>
</dbReference>
<dbReference type="Gene3D" id="3.40.50.1820">
    <property type="entry name" value="alpha/beta hydrolase"/>
    <property type="match status" value="1"/>
</dbReference>
<proteinExistence type="inferred from homology"/>
<keyword evidence="5" id="KW-1185">Reference proteome</keyword>
<comment type="caution">
    <text evidence="4">The sequence shown here is derived from an EMBL/GenBank/DDBJ whole genome shotgun (WGS) entry which is preliminary data.</text>
</comment>
<dbReference type="EMBL" id="LFIW01002668">
    <property type="protein sequence ID" value="KZL64822.1"/>
    <property type="molecule type" value="Genomic_DNA"/>
</dbReference>
<protein>
    <submittedName>
        <fullName evidence="4">Oxidoreductase</fullName>
    </submittedName>
</protein>
<dbReference type="AlphaFoldDB" id="A0A166MN46"/>
<evidence type="ECO:0000256" key="2">
    <source>
        <dbReference type="ARBA" id="ARBA00022801"/>
    </source>
</evidence>
<dbReference type="InterPro" id="IPR050593">
    <property type="entry name" value="LovG"/>
</dbReference>
<accession>A0A166MN46</accession>
<dbReference type="PANTHER" id="PTHR48070">
    <property type="entry name" value="ESTERASE OVCA2"/>
    <property type="match status" value="1"/>
</dbReference>
<feature type="domain" description="Serine hydrolase" evidence="3">
    <location>
        <begin position="10"/>
        <end position="220"/>
    </location>
</feature>
<evidence type="ECO:0000313" key="5">
    <source>
        <dbReference type="Proteomes" id="UP000076584"/>
    </source>
</evidence>
<dbReference type="GO" id="GO:0016787">
    <property type="term" value="F:hydrolase activity"/>
    <property type="evidence" value="ECO:0007669"/>
    <property type="project" value="UniProtKB-KW"/>
</dbReference>
<dbReference type="GO" id="GO:0044550">
    <property type="term" value="P:secondary metabolite biosynthetic process"/>
    <property type="evidence" value="ECO:0007669"/>
    <property type="project" value="TreeGrafter"/>
</dbReference>
<sequence length="238" mass="26554">MNTMNPPRQSRAILLLHGSGSSDAIFKFQTSKIRATLKDKFTFVFAKAPHPSEPGPGVLPFFAKMPPYFTWFRKGIEATKHEIGIFNQCIENTVQDWKAENPSGAIVGVLGFSQGGIASTLLLWERQMGLAPWLPDLEFGILICSGYYEALTGCMSDLSNAKHHDGEVSTIRLPTLHLYGRQDIFGAPSSKQMFATHFVKDRAQLESFNGGHELPRDQDDLEIIRSFAVTEHMKVKAR</sequence>
<organism evidence="4 5">
    <name type="scientific">Colletotrichum incanum</name>
    <name type="common">Soybean anthracnose fungus</name>
    <dbReference type="NCBI Taxonomy" id="1573173"/>
    <lineage>
        <taxon>Eukaryota</taxon>
        <taxon>Fungi</taxon>
        <taxon>Dikarya</taxon>
        <taxon>Ascomycota</taxon>
        <taxon>Pezizomycotina</taxon>
        <taxon>Sordariomycetes</taxon>
        <taxon>Hypocreomycetidae</taxon>
        <taxon>Glomerellales</taxon>
        <taxon>Glomerellaceae</taxon>
        <taxon>Colletotrichum</taxon>
        <taxon>Colletotrichum spaethianum species complex</taxon>
    </lineage>
</organism>
<comment type="similarity">
    <text evidence="1">Belongs to the LovG family.</text>
</comment>
<evidence type="ECO:0000256" key="1">
    <source>
        <dbReference type="ARBA" id="ARBA00005863"/>
    </source>
</evidence>
<gene>
    <name evidence="4" type="ORF">CI238_10337</name>
</gene>
<dbReference type="InterPro" id="IPR005645">
    <property type="entry name" value="FSH-like_dom"/>
</dbReference>
<dbReference type="GO" id="GO:0005634">
    <property type="term" value="C:nucleus"/>
    <property type="evidence" value="ECO:0007669"/>
    <property type="project" value="TreeGrafter"/>
</dbReference>
<reference evidence="4 5" key="1">
    <citation type="submission" date="2015-06" db="EMBL/GenBank/DDBJ databases">
        <title>Survival trade-offs in plant roots during colonization by closely related pathogenic and mutualistic fungi.</title>
        <authorList>
            <person name="Hacquard S."/>
            <person name="Kracher B."/>
            <person name="Hiruma K."/>
            <person name="Weinman A."/>
            <person name="Muench P."/>
            <person name="Garrido Oter R."/>
            <person name="Ver Loren van Themaat E."/>
            <person name="Dallerey J.-F."/>
            <person name="Damm U."/>
            <person name="Henrissat B."/>
            <person name="Lespinet O."/>
            <person name="Thon M."/>
            <person name="Kemen E."/>
            <person name="McHardy A.C."/>
            <person name="Schulze-Lefert P."/>
            <person name="O'Connell R.J."/>
        </authorList>
    </citation>
    <scope>NUCLEOTIDE SEQUENCE [LARGE SCALE GENOMIC DNA]</scope>
    <source>
        <strain evidence="4 5">MAFF 238704</strain>
    </source>
</reference>
<evidence type="ECO:0000259" key="3">
    <source>
        <dbReference type="Pfam" id="PF03959"/>
    </source>
</evidence>
<evidence type="ECO:0000313" key="4">
    <source>
        <dbReference type="EMBL" id="KZL64822.1"/>
    </source>
</evidence>
<dbReference type="SUPFAM" id="SSF53474">
    <property type="entry name" value="alpha/beta-Hydrolases"/>
    <property type="match status" value="1"/>
</dbReference>
<dbReference type="InterPro" id="IPR029058">
    <property type="entry name" value="AB_hydrolase_fold"/>
</dbReference>